<dbReference type="KEGG" id="sflv:IC614_08395"/>
<organism evidence="2 3">
    <name type="scientific">Allosphingosinicella flava</name>
    <dbReference type="NCBI Taxonomy" id="2771430"/>
    <lineage>
        <taxon>Bacteria</taxon>
        <taxon>Pseudomonadati</taxon>
        <taxon>Pseudomonadota</taxon>
        <taxon>Alphaproteobacteria</taxon>
        <taxon>Sphingomonadales</taxon>
        <taxon>Sphingomonadaceae</taxon>
        <taxon>Allosphingosinicella</taxon>
    </lineage>
</organism>
<dbReference type="EMBL" id="CP065592">
    <property type="protein sequence ID" value="QPQ54371.1"/>
    <property type="molecule type" value="Genomic_DNA"/>
</dbReference>
<feature type="compositionally biased region" description="Acidic residues" evidence="1">
    <location>
        <begin position="850"/>
        <end position="862"/>
    </location>
</feature>
<name>A0A7T2LLC8_9SPHN</name>
<protein>
    <submittedName>
        <fullName evidence="2">Uncharacterized protein</fullName>
    </submittedName>
</protein>
<reference evidence="2 3" key="1">
    <citation type="submission" date="2020-11" db="EMBL/GenBank/DDBJ databases">
        <title>Genome seq and assembly of Sphingosinicella sp.</title>
        <authorList>
            <person name="Chhetri G."/>
        </authorList>
    </citation>
    <scope>NUCLEOTIDE SEQUENCE [LARGE SCALE GENOMIC DNA]</scope>
    <source>
        <strain evidence="2 3">UDD2</strain>
    </source>
</reference>
<proteinExistence type="predicted"/>
<feature type="region of interest" description="Disordered" evidence="1">
    <location>
        <begin position="824"/>
        <end position="872"/>
    </location>
</feature>
<evidence type="ECO:0000313" key="2">
    <source>
        <dbReference type="EMBL" id="QPQ54371.1"/>
    </source>
</evidence>
<sequence length="1057" mass="118785">MRQLRPECYSDSGDRATYVLDRSLLEFQLNSITTRNETHDFEVFCRHLCQRTICPNLRPQTGPEGGGDSKADADTVPVADEIATLTYVGEANAGREKWAFAFSAKATWSEKVRKDVAGIVATGRGYDRIFCVTSRPARAKDRARIEKELTDKYAAPVTILDRSWIVKEVIENDRKDLAFNYLGVGQMTNDPLHLGPEDYSRIQQLAAIERAIDDPAAFAGMEGQRVTEALVAAKLSRNLERPRVDTDGRFVRAIRLADQDGTYRQQLEARYEHLWTSYFWFDDIGLLNRDYSNFEKFALKTNHARNLEFLVNLLQLQFNSVIHRHLSREQAQLDHRIATLKAALEMMAADEDRPNNRLEARTSLAIIQMNLAKVDGKAADLPAVWREFSSILDAAKGMGEFGAKRLIQLVEIAGGIAGNDPDYNNLIEKLADFVATRTSEAQAALILLKRAQQLGFADKFDMIRWLGKAAAKLTKREHNEQLIEAQQLLTLAYRSAGLLWAARATCLFVAASIIIEGEEKSELPVSFVPTMKLLAWLSLELGILPDFLLAIQLLNGALATLPLDEESQEKVKKDIFALDLALGCRLLNATDEELKKLKFLPDLLEALGLFMARGALLYTSGYKDLLREDGSIPPEESDEGAERQMALLASQPIAQQVSDRILLNSGDVQVASTTVLGMTVEVTSATTNLSLLIAQTVLGSLEAFFATVIEQRAAPHTERFLIRIVEVGGDVPSFDVDVMKMRGTVGWPRTLSPSRFPQQESVQHFLMELTGKVLASAFIINDVTSLLDSLYVDEEVQGRMAMILAACTSYHRIAGRDVSRPENWQNRIRSTYPPRPPRPQLERIDFPVSPDEDDEEDTSDDDGIGRPRPRNHRQMGVRSVIDLHAWNQAKWKGAGYLQFQPDYPPALVLLFENREGAINIFERWRERFGIVDEREEVRLAIIRNIFPEHPAHYAVQVSSRLPTTEEVKVDQPFVTATRSLVMEPETDTNLQMFLSAYQKIGAYYLMPGILNGPEPEFMNELSIIKRELTLTTASAVGEHDVENVALRMIYEREGMES</sequence>
<gene>
    <name evidence="2" type="ORF">IC614_08395</name>
</gene>
<accession>A0A7T2LLC8</accession>
<dbReference type="Proteomes" id="UP000594873">
    <property type="component" value="Chromosome"/>
</dbReference>
<evidence type="ECO:0000256" key="1">
    <source>
        <dbReference type="SAM" id="MobiDB-lite"/>
    </source>
</evidence>
<keyword evidence="3" id="KW-1185">Reference proteome</keyword>
<evidence type="ECO:0000313" key="3">
    <source>
        <dbReference type="Proteomes" id="UP000594873"/>
    </source>
</evidence>
<dbReference type="AlphaFoldDB" id="A0A7T2LLC8"/>